<evidence type="ECO:0000313" key="2">
    <source>
        <dbReference type="EMBL" id="BAN90747.1"/>
    </source>
</evidence>
<dbReference type="eggNOG" id="arCOG01879">
    <property type="taxonomic scope" value="Archaea"/>
</dbReference>
<keyword evidence="1" id="KW-0472">Membrane</keyword>
<feature type="transmembrane region" description="Helical" evidence="1">
    <location>
        <begin position="114"/>
        <end position="131"/>
    </location>
</feature>
<evidence type="ECO:0000313" key="3">
    <source>
        <dbReference type="Proteomes" id="UP000016887"/>
    </source>
</evidence>
<dbReference type="AlphaFoldDB" id="U3TB34"/>
<sequence length="229" mass="24168">MKHLMQGCSLLPASPLREAAAITVLALYVMLVVIPVSRRLHSALVKRGVGEESSRYYVRKFIHVAAGGVVALLVPVLFTSPLLPTLAALTLAALLLALHGRLSWFQVSDNMYDVNFNIAWGASMAALWCYTGDPWIAVLPALFISFGDAATGIVRNLLFGRRTKHWLGNVAMAAVSIPIGVAIAGWIGLAAALVSSAVERVEAGAIDDNILIALSSSLVILAAAATGQL</sequence>
<name>U3TB34_9CREN</name>
<proteinExistence type="predicted"/>
<keyword evidence="1" id="KW-1133">Transmembrane helix</keyword>
<keyword evidence="3" id="KW-1185">Reference proteome</keyword>
<dbReference type="STRING" id="1198449.ACAM_1278"/>
<dbReference type="KEGG" id="acj:ACAM_1278"/>
<dbReference type="EMBL" id="AP012489">
    <property type="protein sequence ID" value="BAN90747.1"/>
    <property type="molecule type" value="Genomic_DNA"/>
</dbReference>
<dbReference type="PATRIC" id="fig|1198449.6.peg.1291"/>
<reference evidence="2 3" key="1">
    <citation type="journal article" date="2013" name="Appl. Environ. Microbiol.">
        <title>Variation of the Virus-Related Elements within Syntenic Genomes of the Hyperthermophilic Archaeon Aeropyrum.</title>
        <authorList>
            <person name="Daifuku T."/>
            <person name="Yoshida T."/>
            <person name="Kitamura T."/>
            <person name="Kawaichi S."/>
            <person name="Inoue T."/>
            <person name="Nomura K."/>
            <person name="Yoshida Y."/>
            <person name="Kuno S."/>
            <person name="Sako Y."/>
        </authorList>
    </citation>
    <scope>NUCLEOTIDE SEQUENCE [LARGE SCALE GENOMIC DNA]</scope>
    <source>
        <strain evidence="2 3">SY1</strain>
    </source>
</reference>
<keyword evidence="1" id="KW-0812">Transmembrane</keyword>
<feature type="transmembrane region" description="Helical" evidence="1">
    <location>
        <begin position="210"/>
        <end position="227"/>
    </location>
</feature>
<protein>
    <recommendedName>
        <fullName evidence="4">Dolichol kinase</fullName>
    </recommendedName>
</protein>
<feature type="transmembrane region" description="Helical" evidence="1">
    <location>
        <begin position="84"/>
        <end position="102"/>
    </location>
</feature>
<organism evidence="2 3">
    <name type="scientific">Aeropyrum camini SY1 = JCM 12091</name>
    <dbReference type="NCBI Taxonomy" id="1198449"/>
    <lineage>
        <taxon>Archaea</taxon>
        <taxon>Thermoproteota</taxon>
        <taxon>Thermoprotei</taxon>
        <taxon>Desulfurococcales</taxon>
        <taxon>Desulfurococcaceae</taxon>
        <taxon>Aeropyrum</taxon>
    </lineage>
</organism>
<accession>U3TB34</accession>
<feature type="transmembrane region" description="Helical" evidence="1">
    <location>
        <begin position="170"/>
        <end position="198"/>
    </location>
</feature>
<feature type="transmembrane region" description="Helical" evidence="1">
    <location>
        <begin position="20"/>
        <end position="40"/>
    </location>
</feature>
<evidence type="ECO:0008006" key="4">
    <source>
        <dbReference type="Google" id="ProtNLM"/>
    </source>
</evidence>
<dbReference type="Proteomes" id="UP000016887">
    <property type="component" value="Chromosome"/>
</dbReference>
<evidence type="ECO:0000256" key="1">
    <source>
        <dbReference type="SAM" id="Phobius"/>
    </source>
</evidence>
<feature type="transmembrane region" description="Helical" evidence="1">
    <location>
        <begin position="137"/>
        <end position="158"/>
    </location>
</feature>
<feature type="transmembrane region" description="Helical" evidence="1">
    <location>
        <begin position="61"/>
        <end position="78"/>
    </location>
</feature>
<gene>
    <name evidence="2" type="ORF">ACAM_1278</name>
</gene>